<dbReference type="GO" id="GO:0005829">
    <property type="term" value="C:cytosol"/>
    <property type="evidence" value="ECO:0007669"/>
    <property type="project" value="TreeGrafter"/>
</dbReference>
<dbReference type="Pfam" id="PF05701">
    <property type="entry name" value="WEMBL"/>
    <property type="match status" value="1"/>
</dbReference>
<proteinExistence type="inferred from homology"/>
<sequence>MGIKARRNSTDSSKAEVGEIDTRSPFESVKAAVSLFGESAFSGSGEKTVIRKSKPIPAERVLAKETKLHLAQKELNKFKDNLKNAETTKIQALSELEKAKRTVEDLNNKLRTVIESKESAIKATESAKGHSEQLEESTSSDPIWKNELDIAREQYTSAISELNAAKHELRKAQQDFEASLEAKVSAFQQAAEAENLTMVNTERIGEISKEISASEESLMEMKLASVKSHQDKSQILSEKDVQRQSYRTALQEAEKKIASFKSEFDPNLTTELEAKLAETTSEIGVLQKEMENSRASDLDSVKIVTLELDDAKEALHKVADEESSLRSLMESLKLELETVKKEHTELKEKEAETETIAGNLHVKLRKCKTELESAIGEESKVRGASDELIATLVQLSSESENARLEAEEMKKKAEELKTEATAIRTALEEAEKKLQVALKEAEDAKNAETKALELVRVISEKTNAGRTSLTSESDTKITISTEEFESLKRKLEESDVLAEMKVAAAVAQVEAVKASENEAQKKLERSLEEIEEMKSLTEDALKRAEMAGAAKKAVEGELRRWRERDQKRAAETASRILAEAEKSTESSPRHATIFPKQVPLEKASGTRKLEKPSGSKKALLPNLSGIFLKKKNQVEGGSPSYLPGEKPI</sequence>
<dbReference type="AlphaFoldDB" id="A0A7J7LR62"/>
<feature type="region of interest" description="Disordered" evidence="4">
    <location>
        <begin position="552"/>
        <end position="617"/>
    </location>
</feature>
<feature type="region of interest" description="Disordered" evidence="4">
    <location>
        <begin position="121"/>
        <end position="140"/>
    </location>
</feature>
<dbReference type="EMBL" id="JACGCM010002086">
    <property type="protein sequence ID" value="KAF6145107.1"/>
    <property type="molecule type" value="Genomic_DNA"/>
</dbReference>
<reference evidence="5 6" key="1">
    <citation type="journal article" date="2020" name="IScience">
        <title>Genome Sequencing of the Endangered Kingdonia uniflora (Circaeasteraceae, Ranunculales) Reveals Potential Mechanisms of Evolutionary Specialization.</title>
        <authorList>
            <person name="Sun Y."/>
            <person name="Deng T."/>
            <person name="Zhang A."/>
            <person name="Moore M.J."/>
            <person name="Landis J.B."/>
            <person name="Lin N."/>
            <person name="Zhang H."/>
            <person name="Zhang X."/>
            <person name="Huang J."/>
            <person name="Zhang X."/>
            <person name="Sun H."/>
            <person name="Wang H."/>
        </authorList>
    </citation>
    <scope>NUCLEOTIDE SEQUENCE [LARGE SCALE GENOMIC DNA]</scope>
    <source>
        <strain evidence="5">TB1705</strain>
        <tissue evidence="5">Leaf</tissue>
    </source>
</reference>
<dbReference type="PANTHER" id="PTHR32054:SF3">
    <property type="entry name" value="HEAVY CHAIN, PUTATIVE, EXPRESSED-RELATED"/>
    <property type="match status" value="1"/>
</dbReference>
<dbReference type="OrthoDB" id="1933125at2759"/>
<name>A0A7J7LR62_9MAGN</name>
<feature type="compositionally biased region" description="Basic and acidic residues" evidence="4">
    <location>
        <begin position="121"/>
        <end position="133"/>
    </location>
</feature>
<organism evidence="5 6">
    <name type="scientific">Kingdonia uniflora</name>
    <dbReference type="NCBI Taxonomy" id="39325"/>
    <lineage>
        <taxon>Eukaryota</taxon>
        <taxon>Viridiplantae</taxon>
        <taxon>Streptophyta</taxon>
        <taxon>Embryophyta</taxon>
        <taxon>Tracheophyta</taxon>
        <taxon>Spermatophyta</taxon>
        <taxon>Magnoliopsida</taxon>
        <taxon>Ranunculales</taxon>
        <taxon>Circaeasteraceae</taxon>
        <taxon>Kingdonia</taxon>
    </lineage>
</organism>
<accession>A0A7J7LR62</accession>
<dbReference type="Proteomes" id="UP000541444">
    <property type="component" value="Unassembled WGS sequence"/>
</dbReference>
<comment type="similarity">
    <text evidence="1">Belongs to the WEB family.</text>
</comment>
<gene>
    <name evidence="5" type="ORF">GIB67_013458</name>
</gene>
<evidence type="ECO:0000256" key="4">
    <source>
        <dbReference type="SAM" id="MobiDB-lite"/>
    </source>
</evidence>
<evidence type="ECO:0000313" key="5">
    <source>
        <dbReference type="EMBL" id="KAF6145107.1"/>
    </source>
</evidence>
<protein>
    <recommendedName>
        <fullName evidence="7">WEB family protein</fullName>
    </recommendedName>
</protein>
<evidence type="ECO:0008006" key="7">
    <source>
        <dbReference type="Google" id="ProtNLM"/>
    </source>
</evidence>
<keyword evidence="2 3" id="KW-0175">Coiled coil</keyword>
<feature type="coiled-coil region" evidence="3">
    <location>
        <begin position="509"/>
        <end position="547"/>
    </location>
</feature>
<evidence type="ECO:0000256" key="2">
    <source>
        <dbReference type="ARBA" id="ARBA00023054"/>
    </source>
</evidence>
<dbReference type="GO" id="GO:0009903">
    <property type="term" value="P:chloroplast avoidance movement"/>
    <property type="evidence" value="ECO:0007669"/>
    <property type="project" value="TreeGrafter"/>
</dbReference>
<feature type="coiled-coil region" evidence="3">
    <location>
        <begin position="322"/>
        <end position="349"/>
    </location>
</feature>
<dbReference type="InterPro" id="IPR008545">
    <property type="entry name" value="Web"/>
</dbReference>
<feature type="coiled-coil region" evidence="3">
    <location>
        <begin position="68"/>
        <end position="116"/>
    </location>
</feature>
<dbReference type="GO" id="GO:0009904">
    <property type="term" value="P:chloroplast accumulation movement"/>
    <property type="evidence" value="ECO:0007669"/>
    <property type="project" value="TreeGrafter"/>
</dbReference>
<keyword evidence="6" id="KW-1185">Reference proteome</keyword>
<comment type="caution">
    <text evidence="5">The sequence shown here is derived from an EMBL/GenBank/DDBJ whole genome shotgun (WGS) entry which is preliminary data.</text>
</comment>
<evidence type="ECO:0000313" key="6">
    <source>
        <dbReference type="Proteomes" id="UP000541444"/>
    </source>
</evidence>
<feature type="compositionally biased region" description="Basic and acidic residues" evidence="4">
    <location>
        <begin position="552"/>
        <end position="570"/>
    </location>
</feature>
<evidence type="ECO:0000256" key="3">
    <source>
        <dbReference type="SAM" id="Coils"/>
    </source>
</evidence>
<feature type="coiled-coil region" evidence="3">
    <location>
        <begin position="392"/>
        <end position="447"/>
    </location>
</feature>
<feature type="compositionally biased region" description="Basic and acidic residues" evidence="4">
    <location>
        <begin position="578"/>
        <end position="588"/>
    </location>
</feature>
<evidence type="ECO:0000256" key="1">
    <source>
        <dbReference type="ARBA" id="ARBA00005485"/>
    </source>
</evidence>
<feature type="coiled-coil region" evidence="3">
    <location>
        <begin position="236"/>
        <end position="289"/>
    </location>
</feature>
<feature type="region of interest" description="Disordered" evidence="4">
    <location>
        <begin position="1"/>
        <end position="21"/>
    </location>
</feature>
<feature type="coiled-coil region" evidence="3">
    <location>
        <begin position="148"/>
        <end position="182"/>
    </location>
</feature>
<dbReference type="PANTHER" id="PTHR32054">
    <property type="entry name" value="HEAVY CHAIN, PUTATIVE, EXPRESSED-RELATED-RELATED"/>
    <property type="match status" value="1"/>
</dbReference>